<reference evidence="2" key="1">
    <citation type="journal article" date="2017" name="Nat. Ecol. Evol.">
        <title>Genome expansion and lineage-specific genetic innovations in the forest pathogenic fungi Armillaria.</title>
        <authorList>
            <person name="Sipos G."/>
            <person name="Prasanna A.N."/>
            <person name="Walter M.C."/>
            <person name="O'Connor E."/>
            <person name="Balint B."/>
            <person name="Krizsan K."/>
            <person name="Kiss B."/>
            <person name="Hess J."/>
            <person name="Varga T."/>
            <person name="Slot J."/>
            <person name="Riley R."/>
            <person name="Boka B."/>
            <person name="Rigling D."/>
            <person name="Barry K."/>
            <person name="Lee J."/>
            <person name="Mihaltcheva S."/>
            <person name="LaButti K."/>
            <person name="Lipzen A."/>
            <person name="Waldron R."/>
            <person name="Moloney N.M."/>
            <person name="Sperisen C."/>
            <person name="Kredics L."/>
            <person name="Vagvoelgyi C."/>
            <person name="Patrignani A."/>
            <person name="Fitzpatrick D."/>
            <person name="Nagy I."/>
            <person name="Doyle S."/>
            <person name="Anderson J.B."/>
            <person name="Grigoriev I.V."/>
            <person name="Gueldener U."/>
            <person name="Muensterkoetter M."/>
            <person name="Nagy L.G."/>
        </authorList>
    </citation>
    <scope>NUCLEOTIDE SEQUENCE [LARGE SCALE GENOMIC DNA]</scope>
    <source>
        <strain evidence="2">C18/9</strain>
    </source>
</reference>
<keyword evidence="2" id="KW-1185">Reference proteome</keyword>
<name>A0A284S1G6_ARMOS</name>
<evidence type="ECO:0000313" key="1">
    <source>
        <dbReference type="EMBL" id="SJL14855.1"/>
    </source>
</evidence>
<sequence>MPVLVALNGFRTLVTEWGFTRFGSIGSILQCPWLHSPTTISLREILYELILQASVLTSSILKGTSTSLKQFLKTGISDVQLCSNSSLDLDLFWDRNSIITDHESHETS</sequence>
<dbReference type="EMBL" id="FUEG01000025">
    <property type="protein sequence ID" value="SJL14855.1"/>
    <property type="molecule type" value="Genomic_DNA"/>
</dbReference>
<dbReference type="AlphaFoldDB" id="A0A284S1G6"/>
<gene>
    <name evidence="1" type="ORF">ARMOST_18329</name>
</gene>
<proteinExistence type="predicted"/>
<evidence type="ECO:0000313" key="2">
    <source>
        <dbReference type="Proteomes" id="UP000219338"/>
    </source>
</evidence>
<protein>
    <submittedName>
        <fullName evidence="1">Uncharacterized protein</fullName>
    </submittedName>
</protein>
<dbReference type="Proteomes" id="UP000219338">
    <property type="component" value="Unassembled WGS sequence"/>
</dbReference>
<accession>A0A284S1G6</accession>
<organism evidence="1 2">
    <name type="scientific">Armillaria ostoyae</name>
    <name type="common">Armillaria root rot fungus</name>
    <dbReference type="NCBI Taxonomy" id="47428"/>
    <lineage>
        <taxon>Eukaryota</taxon>
        <taxon>Fungi</taxon>
        <taxon>Dikarya</taxon>
        <taxon>Basidiomycota</taxon>
        <taxon>Agaricomycotina</taxon>
        <taxon>Agaricomycetes</taxon>
        <taxon>Agaricomycetidae</taxon>
        <taxon>Agaricales</taxon>
        <taxon>Marasmiineae</taxon>
        <taxon>Physalacriaceae</taxon>
        <taxon>Armillaria</taxon>
    </lineage>
</organism>